<feature type="non-terminal residue" evidence="2">
    <location>
        <position position="103"/>
    </location>
</feature>
<feature type="transmembrane region" description="Helical" evidence="1">
    <location>
        <begin position="14"/>
        <end position="32"/>
    </location>
</feature>
<keyword evidence="1" id="KW-1133">Transmembrane helix</keyword>
<accession>A0A8T6QKE4</accession>
<organism evidence="2 3">
    <name type="scientific">Escherichia coli</name>
    <dbReference type="NCBI Taxonomy" id="562"/>
    <lineage>
        <taxon>Bacteria</taxon>
        <taxon>Pseudomonadati</taxon>
        <taxon>Pseudomonadota</taxon>
        <taxon>Gammaproteobacteria</taxon>
        <taxon>Enterobacterales</taxon>
        <taxon>Enterobacteriaceae</taxon>
        <taxon>Escherichia</taxon>
    </lineage>
</organism>
<reference evidence="2 3" key="1">
    <citation type="submission" date="2020-02" db="EMBL/GenBank/DDBJ databases">
        <authorList>
            <person name="Subbiah M."/>
            <person name="Call D."/>
        </authorList>
    </citation>
    <scope>NUCLEOTIDE SEQUENCE [LARGE SCALE GENOMIC DNA]</scope>
    <source>
        <strain evidence="2 3">8375wB1</strain>
    </source>
</reference>
<comment type="caution">
    <text evidence="2">The sequence shown here is derived from an EMBL/GenBank/DDBJ whole genome shotgun (WGS) entry which is preliminary data.</text>
</comment>
<gene>
    <name evidence="2" type="ORF">G3W53_29105</name>
</gene>
<keyword evidence="1" id="KW-0812">Transmembrane</keyword>
<keyword evidence="1" id="KW-0472">Membrane</keyword>
<dbReference type="Proteomes" id="UP000471360">
    <property type="component" value="Unassembled WGS sequence"/>
</dbReference>
<dbReference type="AlphaFoldDB" id="A0A8T6QKE4"/>
<evidence type="ECO:0000256" key="1">
    <source>
        <dbReference type="SAM" id="Phobius"/>
    </source>
</evidence>
<sequence>MTNANALPPSKRPALLWGLVCLVMAAAVLILLPQSRLNSSVLAMLPKQAMGDIPPALNDGCMQRLDRQLVWLVSPGKEANPRVAQEWLTLLQKSAALGDIKGP</sequence>
<protein>
    <submittedName>
        <fullName evidence="2">Uncharacterized protein</fullName>
    </submittedName>
</protein>
<dbReference type="EMBL" id="JAAGYP010000426">
    <property type="protein sequence ID" value="NEN73999.1"/>
    <property type="molecule type" value="Genomic_DNA"/>
</dbReference>
<name>A0A8T6QKE4_ECOLX</name>
<evidence type="ECO:0000313" key="3">
    <source>
        <dbReference type="Proteomes" id="UP000471360"/>
    </source>
</evidence>
<evidence type="ECO:0000313" key="2">
    <source>
        <dbReference type="EMBL" id="NEN73999.1"/>
    </source>
</evidence>
<proteinExistence type="predicted"/>